<protein>
    <recommendedName>
        <fullName evidence="3">DUF768 domain-containing protein</fullName>
    </recommendedName>
</protein>
<evidence type="ECO:0008006" key="3">
    <source>
        <dbReference type="Google" id="ProtNLM"/>
    </source>
</evidence>
<evidence type="ECO:0000313" key="1">
    <source>
        <dbReference type="EMBL" id="TYL90983.1"/>
    </source>
</evidence>
<proteinExistence type="predicted"/>
<dbReference type="RefSeq" id="WP_148775835.1">
    <property type="nucleotide sequence ID" value="NZ_VSSS01000050.1"/>
</dbReference>
<organism evidence="1 2">
    <name type="scientific">Bradyrhizobium rifense</name>
    <dbReference type="NCBI Taxonomy" id="515499"/>
    <lineage>
        <taxon>Bacteria</taxon>
        <taxon>Pseudomonadati</taxon>
        <taxon>Pseudomonadota</taxon>
        <taxon>Alphaproteobacteria</taxon>
        <taxon>Hyphomicrobiales</taxon>
        <taxon>Nitrobacteraceae</taxon>
        <taxon>Bradyrhizobium</taxon>
    </lineage>
</organism>
<reference evidence="1 2" key="1">
    <citation type="submission" date="2019-08" db="EMBL/GenBank/DDBJ databases">
        <title>Bradyrhizobium hipponensis sp. nov., a rhizobium isolated from a Lupinus angustifolius root nodule in Tunisia.</title>
        <authorList>
            <person name="Off K."/>
            <person name="Rejili M."/>
            <person name="Mars M."/>
            <person name="Brachmann A."/>
            <person name="Marin M."/>
        </authorList>
    </citation>
    <scope>NUCLEOTIDE SEQUENCE [LARGE SCALE GENOMIC DNA]</scope>
    <source>
        <strain evidence="1 2">CTAW71</strain>
    </source>
</reference>
<comment type="caution">
    <text evidence="1">The sequence shown here is derived from an EMBL/GenBank/DDBJ whole genome shotgun (WGS) entry which is preliminary data.</text>
</comment>
<dbReference type="EMBL" id="VSSS01000050">
    <property type="protein sequence ID" value="TYL90983.1"/>
    <property type="molecule type" value="Genomic_DNA"/>
</dbReference>
<dbReference type="Proteomes" id="UP000324758">
    <property type="component" value="Unassembled WGS sequence"/>
</dbReference>
<dbReference type="OrthoDB" id="8265080at2"/>
<name>A0A5D3K5Z8_9BRAD</name>
<keyword evidence="2" id="KW-1185">Reference proteome</keyword>
<gene>
    <name evidence="1" type="ORF">FXB40_30645</name>
</gene>
<sequence length="80" mass="8901">MTSKAREYIDFWIETSVHAAEQYRTPGASQSVDDLVRRLVAGAKGQGISEEAMTNEVGDLTDFIRGKLSAANQVEKDRRQ</sequence>
<accession>A0A5D3K5Z8</accession>
<evidence type="ECO:0000313" key="2">
    <source>
        <dbReference type="Proteomes" id="UP000324758"/>
    </source>
</evidence>
<dbReference type="AlphaFoldDB" id="A0A5D3K5Z8"/>